<evidence type="ECO:0000256" key="1">
    <source>
        <dbReference type="ARBA" id="ARBA00004474"/>
    </source>
</evidence>
<keyword evidence="3" id="KW-0809">Transit peptide</keyword>
<gene>
    <name evidence="5" type="ORF">K7X08_004422</name>
</gene>
<evidence type="ECO:0000259" key="4">
    <source>
        <dbReference type="Pfam" id="PF04755"/>
    </source>
</evidence>
<dbReference type="GO" id="GO:0009536">
    <property type="term" value="C:plastid"/>
    <property type="evidence" value="ECO:0007669"/>
    <property type="project" value="UniProtKB-SubCell"/>
</dbReference>
<dbReference type="AlphaFoldDB" id="A0A9Q1ML49"/>
<dbReference type="OrthoDB" id="189024at2759"/>
<evidence type="ECO:0000256" key="2">
    <source>
        <dbReference type="ARBA" id="ARBA00022640"/>
    </source>
</evidence>
<keyword evidence="6" id="KW-1185">Reference proteome</keyword>
<dbReference type="Pfam" id="PF04755">
    <property type="entry name" value="PAP_fibrillin"/>
    <property type="match status" value="2"/>
</dbReference>
<feature type="domain" description="Plastid lipid-associated protein/fibrillin conserved" evidence="4">
    <location>
        <begin position="196"/>
        <end position="229"/>
    </location>
</feature>
<sequence length="239" mass="26942">MALSSSLTHAATQCSTSTYSIPKLYHSHSTSFSFQNPHNITSLPAITTSPQIQKWRTNVSFFNRTKDATPIKQELLDAIAPFDRGAEATPEDQEIIDRIARELEVCNPTKEPLKSSLLNGKWELVYTTSKSILQTQRPKILRSRVNYQAINVDTLRAQNMEGWPFFNQVTANLTPLNARKVAVQFDYFKIAGLIPIKAPGRARGELEITYLDEELRVSRGDLGNLFILKMVDPSYKVPT</sequence>
<accession>A0A9Q1ML49</accession>
<organism evidence="5 6">
    <name type="scientific">Anisodus acutangulus</name>
    <dbReference type="NCBI Taxonomy" id="402998"/>
    <lineage>
        <taxon>Eukaryota</taxon>
        <taxon>Viridiplantae</taxon>
        <taxon>Streptophyta</taxon>
        <taxon>Embryophyta</taxon>
        <taxon>Tracheophyta</taxon>
        <taxon>Spermatophyta</taxon>
        <taxon>Magnoliopsida</taxon>
        <taxon>eudicotyledons</taxon>
        <taxon>Gunneridae</taxon>
        <taxon>Pentapetalae</taxon>
        <taxon>asterids</taxon>
        <taxon>lamiids</taxon>
        <taxon>Solanales</taxon>
        <taxon>Solanaceae</taxon>
        <taxon>Solanoideae</taxon>
        <taxon>Hyoscyameae</taxon>
        <taxon>Anisodus</taxon>
    </lineage>
</organism>
<dbReference type="EMBL" id="JAJAGQ010000006">
    <property type="protein sequence ID" value="KAJ8560364.1"/>
    <property type="molecule type" value="Genomic_DNA"/>
</dbReference>
<comment type="subcellular location">
    <subcellularLocation>
        <location evidence="1">Plastid</location>
    </subcellularLocation>
</comment>
<evidence type="ECO:0000313" key="5">
    <source>
        <dbReference type="EMBL" id="KAJ8560364.1"/>
    </source>
</evidence>
<protein>
    <recommendedName>
        <fullName evidence="4">Plastid lipid-associated protein/fibrillin conserved domain-containing protein</fullName>
    </recommendedName>
</protein>
<dbReference type="InterPro" id="IPR006843">
    <property type="entry name" value="PAP/fibrillin_dom"/>
</dbReference>
<evidence type="ECO:0000256" key="3">
    <source>
        <dbReference type="ARBA" id="ARBA00022946"/>
    </source>
</evidence>
<comment type="caution">
    <text evidence="5">The sequence shown here is derived from an EMBL/GenBank/DDBJ whole genome shotgun (WGS) entry which is preliminary data.</text>
</comment>
<dbReference type="Proteomes" id="UP001152561">
    <property type="component" value="Unassembled WGS sequence"/>
</dbReference>
<feature type="domain" description="Plastid lipid-associated protein/fibrillin conserved" evidence="4">
    <location>
        <begin position="71"/>
        <end position="186"/>
    </location>
</feature>
<evidence type="ECO:0000313" key="6">
    <source>
        <dbReference type="Proteomes" id="UP001152561"/>
    </source>
</evidence>
<dbReference type="PANTHER" id="PTHR31906">
    <property type="entry name" value="PLASTID-LIPID-ASSOCIATED PROTEIN 4, CHLOROPLASTIC-RELATED"/>
    <property type="match status" value="1"/>
</dbReference>
<name>A0A9Q1ML49_9SOLA</name>
<keyword evidence="2" id="KW-0934">Plastid</keyword>
<proteinExistence type="predicted"/>
<dbReference type="InterPro" id="IPR039633">
    <property type="entry name" value="PAP"/>
</dbReference>
<reference evidence="6" key="1">
    <citation type="journal article" date="2023" name="Proc. Natl. Acad. Sci. U.S.A.">
        <title>Genomic and structural basis for evolution of tropane alkaloid biosynthesis.</title>
        <authorList>
            <person name="Wanga Y.-J."/>
            <person name="Taina T."/>
            <person name="Yua J.-Y."/>
            <person name="Lia J."/>
            <person name="Xua B."/>
            <person name="Chenc J."/>
            <person name="D'Auriad J.C."/>
            <person name="Huanga J.-P."/>
            <person name="Huanga S.-X."/>
        </authorList>
    </citation>
    <scope>NUCLEOTIDE SEQUENCE [LARGE SCALE GENOMIC DNA]</scope>
    <source>
        <strain evidence="6">cv. KIB-2019</strain>
    </source>
</reference>